<accession>A0A6N2C922</accession>
<dbReference type="EMBL" id="RXGB01000280">
    <property type="protein sequence ID" value="TMX04183.1"/>
    <property type="molecule type" value="Genomic_DNA"/>
</dbReference>
<sequence>MRYWRWSKQDFFPGDSFQNWRAYQSAMSQIFTRLKDRVASSSEDADEIEELRKQSEIELKRCLSWWDLTWLALAPLLEPASWYSLAKKLMNMPDQLQFYPMWFLAFKQYSLFSATQHLQ</sequence>
<reference evidence="1" key="1">
    <citation type="submission" date="2019-05" db="EMBL/GenBank/DDBJ databases">
        <title>The de novo reference genome and transcriptome assemblies of the wild tomato species Solanum chilense.</title>
        <authorList>
            <person name="Stam R."/>
            <person name="Nosenko T."/>
            <person name="Hoerger A.C."/>
            <person name="Stephan W."/>
            <person name="Seidel M.A."/>
            <person name="Kuhn J.M.M."/>
            <person name="Haberer G."/>
            <person name="Tellier A."/>
        </authorList>
    </citation>
    <scope>NUCLEOTIDE SEQUENCE</scope>
    <source>
        <tissue evidence="1">Mature leaves</tissue>
    </source>
</reference>
<comment type="caution">
    <text evidence="1">The sequence shown here is derived from an EMBL/GenBank/DDBJ whole genome shotgun (WGS) entry which is preliminary data.</text>
</comment>
<name>A0A6N2C922_SOLCI</name>
<gene>
    <name evidence="1" type="ORF">EJD97_011051</name>
</gene>
<organism evidence="1">
    <name type="scientific">Solanum chilense</name>
    <name type="common">Tomato</name>
    <name type="synonym">Lycopersicon chilense</name>
    <dbReference type="NCBI Taxonomy" id="4083"/>
    <lineage>
        <taxon>Eukaryota</taxon>
        <taxon>Viridiplantae</taxon>
        <taxon>Streptophyta</taxon>
        <taxon>Embryophyta</taxon>
        <taxon>Tracheophyta</taxon>
        <taxon>Spermatophyta</taxon>
        <taxon>Magnoliopsida</taxon>
        <taxon>eudicotyledons</taxon>
        <taxon>Gunneridae</taxon>
        <taxon>Pentapetalae</taxon>
        <taxon>asterids</taxon>
        <taxon>lamiids</taxon>
        <taxon>Solanales</taxon>
        <taxon>Solanaceae</taxon>
        <taxon>Solanoideae</taxon>
        <taxon>Solaneae</taxon>
        <taxon>Solanum</taxon>
        <taxon>Solanum subgen. Lycopersicon</taxon>
    </lineage>
</organism>
<proteinExistence type="predicted"/>
<evidence type="ECO:0000313" key="1">
    <source>
        <dbReference type="EMBL" id="TMX04183.1"/>
    </source>
</evidence>
<dbReference type="AlphaFoldDB" id="A0A6N2C922"/>
<protein>
    <submittedName>
        <fullName evidence="1">Uncharacterized protein</fullName>
    </submittedName>
</protein>